<organism evidence="2 3">
    <name type="scientific">Porites lobata</name>
    <dbReference type="NCBI Taxonomy" id="104759"/>
    <lineage>
        <taxon>Eukaryota</taxon>
        <taxon>Metazoa</taxon>
        <taxon>Cnidaria</taxon>
        <taxon>Anthozoa</taxon>
        <taxon>Hexacorallia</taxon>
        <taxon>Scleractinia</taxon>
        <taxon>Fungiina</taxon>
        <taxon>Poritidae</taxon>
        <taxon>Porites</taxon>
    </lineage>
</organism>
<dbReference type="InterPro" id="IPR058913">
    <property type="entry name" value="Integrase_dom_put"/>
</dbReference>
<evidence type="ECO:0000313" key="3">
    <source>
        <dbReference type="Proteomes" id="UP001159405"/>
    </source>
</evidence>
<protein>
    <recommendedName>
        <fullName evidence="1">Integrase core domain-containing protein</fullName>
    </recommendedName>
</protein>
<comment type="caution">
    <text evidence="2">The sequence shown here is derived from an EMBL/GenBank/DDBJ whole genome shotgun (WGS) entry which is preliminary data.</text>
</comment>
<accession>A0ABN8RJ61</accession>
<dbReference type="PANTHER" id="PTHR46791:SF5">
    <property type="entry name" value="CLR5 DOMAIN-CONTAINING PROTEIN-RELATED"/>
    <property type="match status" value="1"/>
</dbReference>
<keyword evidence="3" id="KW-1185">Reference proteome</keyword>
<proteinExistence type="predicted"/>
<reference evidence="2 3" key="1">
    <citation type="submission" date="2022-05" db="EMBL/GenBank/DDBJ databases">
        <authorList>
            <consortium name="Genoscope - CEA"/>
            <person name="William W."/>
        </authorList>
    </citation>
    <scope>NUCLEOTIDE SEQUENCE [LARGE SCALE GENOMIC DNA]</scope>
</reference>
<evidence type="ECO:0000259" key="1">
    <source>
        <dbReference type="Pfam" id="PF24764"/>
    </source>
</evidence>
<dbReference type="PANTHER" id="PTHR46791">
    <property type="entry name" value="EXPRESSED PROTEIN"/>
    <property type="match status" value="1"/>
</dbReference>
<dbReference type="EMBL" id="CALNXK010000247">
    <property type="protein sequence ID" value="CAH3178958.1"/>
    <property type="molecule type" value="Genomic_DNA"/>
</dbReference>
<sequence length="254" mass="29622">GRPKYILPQEQLEFLVERRFSVPQISKLLGVSPRTVERRLSEHRLSIREMYTDMNDTDLDGLVRCILREFPNAGYKRMTGFLLARGIRLQQSRIRSAMQRVNPEGCLLRSLELNVLHRRSYQVYGPLALTDKGGENVEVAWFMLNHPLRGPNRGSHITGRSVHNQRIERLWRDVFLGCTYLFYYLFYYMENCGILDPDNEVHLFALHYVYLPRIQRNLDLFTAGHNRGPLSTEHNASPEQLFIQGMLSVANSEQ</sequence>
<dbReference type="Pfam" id="PF24764">
    <property type="entry name" value="rva_4"/>
    <property type="match status" value="1"/>
</dbReference>
<name>A0ABN8RJ61_9CNID</name>
<feature type="domain" description="Integrase core" evidence="1">
    <location>
        <begin position="130"/>
        <end position="252"/>
    </location>
</feature>
<gene>
    <name evidence="2" type="ORF">PLOB_00021105</name>
</gene>
<feature type="non-terminal residue" evidence="2">
    <location>
        <position position="254"/>
    </location>
</feature>
<dbReference type="Proteomes" id="UP001159405">
    <property type="component" value="Unassembled WGS sequence"/>
</dbReference>
<evidence type="ECO:0000313" key="2">
    <source>
        <dbReference type="EMBL" id="CAH3178958.1"/>
    </source>
</evidence>
<feature type="non-terminal residue" evidence="2">
    <location>
        <position position="1"/>
    </location>
</feature>